<dbReference type="Proteomes" id="UP000823749">
    <property type="component" value="Chromosome 7"/>
</dbReference>
<gene>
    <name evidence="1" type="ORF">RHGRI_018982</name>
</gene>
<name>A0AAV6JCZ6_9ERIC</name>
<evidence type="ECO:0000313" key="1">
    <source>
        <dbReference type="EMBL" id="KAG5538237.1"/>
    </source>
</evidence>
<proteinExistence type="predicted"/>
<comment type="caution">
    <text evidence="1">The sequence shown here is derived from an EMBL/GenBank/DDBJ whole genome shotgun (WGS) entry which is preliminary data.</text>
</comment>
<sequence length="131" mass="14465">MTTTLISATDLVSFDGGGGRSTGAMLEVSHLGWGWWYTLRELEKATNGQFKPDDAPILEEQLAISLGVSASLSSAFVAIRLHRPNSHIIKKEGCAVWQANHGLCILACFLFHQSFWLERCLFEAVLDSRGR</sequence>
<accession>A0AAV6JCZ6</accession>
<reference evidence="1" key="1">
    <citation type="submission" date="2020-08" db="EMBL/GenBank/DDBJ databases">
        <title>Plant Genome Project.</title>
        <authorList>
            <person name="Zhang R.-G."/>
        </authorList>
    </citation>
    <scope>NUCLEOTIDE SEQUENCE</scope>
    <source>
        <strain evidence="1">WSP0</strain>
        <tissue evidence="1">Leaf</tissue>
    </source>
</reference>
<evidence type="ECO:0000313" key="2">
    <source>
        <dbReference type="Proteomes" id="UP000823749"/>
    </source>
</evidence>
<keyword evidence="2" id="KW-1185">Reference proteome</keyword>
<dbReference type="AlphaFoldDB" id="A0AAV6JCZ6"/>
<dbReference type="EMBL" id="JACTNZ010000007">
    <property type="protein sequence ID" value="KAG5538237.1"/>
    <property type="molecule type" value="Genomic_DNA"/>
</dbReference>
<organism evidence="1 2">
    <name type="scientific">Rhododendron griersonianum</name>
    <dbReference type="NCBI Taxonomy" id="479676"/>
    <lineage>
        <taxon>Eukaryota</taxon>
        <taxon>Viridiplantae</taxon>
        <taxon>Streptophyta</taxon>
        <taxon>Embryophyta</taxon>
        <taxon>Tracheophyta</taxon>
        <taxon>Spermatophyta</taxon>
        <taxon>Magnoliopsida</taxon>
        <taxon>eudicotyledons</taxon>
        <taxon>Gunneridae</taxon>
        <taxon>Pentapetalae</taxon>
        <taxon>asterids</taxon>
        <taxon>Ericales</taxon>
        <taxon>Ericaceae</taxon>
        <taxon>Ericoideae</taxon>
        <taxon>Rhodoreae</taxon>
        <taxon>Rhododendron</taxon>
    </lineage>
</organism>
<protein>
    <submittedName>
        <fullName evidence="1">Uncharacterized protein</fullName>
    </submittedName>
</protein>